<sequence>MGPYLVAKPKPRLRRDYVGNGNGVGEA</sequence>
<evidence type="ECO:0000313" key="2">
    <source>
        <dbReference type="Proteomes" id="UP000015530"/>
    </source>
</evidence>
<dbReference type="EMBL" id="AMYD01003563">
    <property type="protein sequence ID" value="EQB46019.1"/>
    <property type="molecule type" value="Genomic_DNA"/>
</dbReference>
<reference evidence="2" key="1">
    <citation type="journal article" date="2013" name="Mol. Plant Microbe Interact.">
        <title>Global aspects of pacC regulation of pathogenicity genes in Colletotrichum gloeosporioides as revealed by transcriptome analysis.</title>
        <authorList>
            <person name="Alkan N."/>
            <person name="Meng X."/>
            <person name="Friedlander G."/>
            <person name="Reuveni E."/>
            <person name="Sukno S."/>
            <person name="Sherman A."/>
            <person name="Thon M."/>
            <person name="Fluhr R."/>
            <person name="Prusky D."/>
        </authorList>
    </citation>
    <scope>NUCLEOTIDE SEQUENCE [LARGE SCALE GENOMIC DNA]</scope>
    <source>
        <strain evidence="2">Cg-14</strain>
    </source>
</reference>
<comment type="caution">
    <text evidence="1">The sequence shown here is derived from an EMBL/GenBank/DDBJ whole genome shotgun (WGS) entry which is preliminary data.</text>
</comment>
<evidence type="ECO:0000313" key="1">
    <source>
        <dbReference type="EMBL" id="EQB46019.1"/>
    </source>
</evidence>
<name>T0K2S9_COLGC</name>
<protein>
    <submittedName>
        <fullName evidence="1">Uncharacterized protein</fullName>
    </submittedName>
</protein>
<dbReference type="AlphaFoldDB" id="T0K2S9"/>
<dbReference type="HOGENOM" id="CLU_3415203_0_0_1"/>
<proteinExistence type="predicted"/>
<organism evidence="1 2">
    <name type="scientific">Colletotrichum gloeosporioides (strain Cg-14)</name>
    <name type="common">Anthracnose fungus</name>
    <name type="synonym">Glomerella cingulata</name>
    <dbReference type="NCBI Taxonomy" id="1237896"/>
    <lineage>
        <taxon>Eukaryota</taxon>
        <taxon>Fungi</taxon>
        <taxon>Dikarya</taxon>
        <taxon>Ascomycota</taxon>
        <taxon>Pezizomycotina</taxon>
        <taxon>Sordariomycetes</taxon>
        <taxon>Hypocreomycetidae</taxon>
        <taxon>Glomerellales</taxon>
        <taxon>Glomerellaceae</taxon>
        <taxon>Colletotrichum</taxon>
        <taxon>Colletotrichum gloeosporioides species complex</taxon>
    </lineage>
</organism>
<dbReference type="Proteomes" id="UP000015530">
    <property type="component" value="Unassembled WGS sequence"/>
</dbReference>
<gene>
    <name evidence="1" type="ORF">CGLO_15010</name>
</gene>
<accession>T0K2S9</accession>